<name>A0A9P9W7P0_9PEZI</name>
<evidence type="ECO:0000313" key="3">
    <source>
        <dbReference type="Proteomes" id="UP000829685"/>
    </source>
</evidence>
<reference evidence="2" key="1">
    <citation type="submission" date="2021-03" db="EMBL/GenBank/DDBJ databases">
        <title>Revisited historic fungal species revealed as producer of novel bioactive compounds through whole genome sequencing and comparative genomics.</title>
        <authorList>
            <person name="Vignolle G.A."/>
            <person name="Hochenegger N."/>
            <person name="Mach R.L."/>
            <person name="Mach-Aigner A.R."/>
            <person name="Javad Rahimi M."/>
            <person name="Salim K.A."/>
            <person name="Chan C.M."/>
            <person name="Lim L.B.L."/>
            <person name="Cai F."/>
            <person name="Druzhinina I.S."/>
            <person name="U'Ren J.M."/>
            <person name="Derntl C."/>
        </authorList>
    </citation>
    <scope>NUCLEOTIDE SEQUENCE</scope>
    <source>
        <strain evidence="2">TUCIM 5799</strain>
    </source>
</reference>
<gene>
    <name evidence="2" type="ORF">JX265_013974</name>
</gene>
<keyword evidence="3" id="KW-1185">Reference proteome</keyword>
<protein>
    <submittedName>
        <fullName evidence="2">Uncharacterized protein</fullName>
    </submittedName>
</protein>
<dbReference type="PANTHER" id="PTHR47256">
    <property type="entry name" value="ZN(II)2CYS6 TRANSCRIPTION FACTOR (EUROFUNG)-RELATED"/>
    <property type="match status" value="1"/>
</dbReference>
<evidence type="ECO:0000256" key="1">
    <source>
        <dbReference type="SAM" id="MobiDB-lite"/>
    </source>
</evidence>
<accession>A0A9P9W7P0</accession>
<proteinExistence type="predicted"/>
<feature type="compositionally biased region" description="Polar residues" evidence="1">
    <location>
        <begin position="69"/>
        <end position="80"/>
    </location>
</feature>
<dbReference type="Proteomes" id="UP000829685">
    <property type="component" value="Unassembled WGS sequence"/>
</dbReference>
<feature type="region of interest" description="Disordered" evidence="1">
    <location>
        <begin position="62"/>
        <end position="96"/>
    </location>
</feature>
<organism evidence="2 3">
    <name type="scientific">Neoarthrinium moseri</name>
    <dbReference type="NCBI Taxonomy" id="1658444"/>
    <lineage>
        <taxon>Eukaryota</taxon>
        <taxon>Fungi</taxon>
        <taxon>Dikarya</taxon>
        <taxon>Ascomycota</taxon>
        <taxon>Pezizomycotina</taxon>
        <taxon>Sordariomycetes</taxon>
        <taxon>Xylariomycetidae</taxon>
        <taxon>Amphisphaeriales</taxon>
        <taxon>Apiosporaceae</taxon>
        <taxon>Neoarthrinium</taxon>
    </lineage>
</organism>
<evidence type="ECO:0000313" key="2">
    <source>
        <dbReference type="EMBL" id="KAI1847453.1"/>
    </source>
</evidence>
<sequence length="338" mass="37466">MELSVSKTTPVTYHVSALAASAAASVGASSSPRPTDRRPRSACALHALKNALPVSTQEIAEMEEGSPGQGHTSSEPASATSEKHLAPGSSSANHDAARKRCRGLDIVNSNACTECRKKRAKVQVAKCRLRYEIPVRQSKENLRSEIEQQRQSDSVIEALEAGAAPQLAQKHEYDQNNVWEFSSHRQTQSTRNDFHPDFMQWTAELPRQNRADHGAANLVNQRDCRQCLGTPPARIVLLLGVPDFCLAQQRILREGFPHSRPRYCSQILVSALLVLGCGFSNKPNIWANVNDQSTLVDHFFKETLRLFYREINNHTLTTIQAFSCMFLRDASCGRGTES</sequence>
<dbReference type="InterPro" id="IPR053187">
    <property type="entry name" value="Notoamide_regulator"/>
</dbReference>
<dbReference type="AlphaFoldDB" id="A0A9P9W7P0"/>
<dbReference type="PANTHER" id="PTHR47256:SF3">
    <property type="entry name" value="ZN(II)2CYS6 TRANSCRIPTION FACTOR (EUROFUNG)"/>
    <property type="match status" value="1"/>
</dbReference>
<comment type="caution">
    <text evidence="2">The sequence shown here is derived from an EMBL/GenBank/DDBJ whole genome shotgun (WGS) entry which is preliminary data.</text>
</comment>
<dbReference type="EMBL" id="JAFIMR010000103">
    <property type="protein sequence ID" value="KAI1847453.1"/>
    <property type="molecule type" value="Genomic_DNA"/>
</dbReference>